<feature type="compositionally biased region" description="Low complexity" evidence="7">
    <location>
        <begin position="387"/>
        <end position="400"/>
    </location>
</feature>
<feature type="compositionally biased region" description="Basic and acidic residues" evidence="7">
    <location>
        <begin position="598"/>
        <end position="611"/>
    </location>
</feature>
<name>A0AAD4DH69_9FUNG</name>
<feature type="region of interest" description="Disordered" evidence="7">
    <location>
        <begin position="598"/>
        <end position="619"/>
    </location>
</feature>
<feature type="coiled-coil region" evidence="6">
    <location>
        <begin position="1081"/>
        <end position="1108"/>
    </location>
</feature>
<proteinExistence type="predicted"/>
<dbReference type="Pfam" id="PF01465">
    <property type="entry name" value="GRIP"/>
    <property type="match status" value="1"/>
</dbReference>
<feature type="coiled-coil region" evidence="6">
    <location>
        <begin position="762"/>
        <end position="871"/>
    </location>
</feature>
<keyword evidence="5" id="KW-0472">Membrane</keyword>
<evidence type="ECO:0000259" key="8">
    <source>
        <dbReference type="PROSITE" id="PS50913"/>
    </source>
</evidence>
<evidence type="ECO:0000256" key="4">
    <source>
        <dbReference type="ARBA" id="ARBA00023054"/>
    </source>
</evidence>
<feature type="region of interest" description="Disordered" evidence="7">
    <location>
        <begin position="371"/>
        <end position="418"/>
    </location>
</feature>
<dbReference type="PANTHER" id="PTHR23157">
    <property type="entry name" value="GRIP AND COILED-COIL DOMAIN-CONTAINING PROTEIN 1"/>
    <property type="match status" value="1"/>
</dbReference>
<accession>A0AAD4DH69</accession>
<evidence type="ECO:0000313" key="9">
    <source>
        <dbReference type="EMBL" id="KAG0278096.1"/>
    </source>
</evidence>
<feature type="compositionally biased region" description="Polar residues" evidence="7">
    <location>
        <begin position="17"/>
        <end position="37"/>
    </location>
</feature>
<feature type="coiled-coil region" evidence="6">
    <location>
        <begin position="1138"/>
        <end position="1313"/>
    </location>
</feature>
<feature type="region of interest" description="Disordered" evidence="7">
    <location>
        <begin position="17"/>
        <end position="131"/>
    </location>
</feature>
<dbReference type="InterPro" id="IPR051952">
    <property type="entry name" value="Golgi-autophagy_related"/>
</dbReference>
<comment type="caution">
    <text evidence="9">The sequence shown here is derived from an EMBL/GenBank/DDBJ whole genome shotgun (WGS) entry which is preliminary data.</text>
</comment>
<feature type="compositionally biased region" description="Low complexity" evidence="7">
    <location>
        <begin position="119"/>
        <end position="131"/>
    </location>
</feature>
<evidence type="ECO:0000256" key="5">
    <source>
        <dbReference type="ARBA" id="ARBA00023136"/>
    </source>
</evidence>
<gene>
    <name evidence="9" type="ORF">BGZ95_004729</name>
</gene>
<feature type="region of interest" description="Disordered" evidence="7">
    <location>
        <begin position="1361"/>
        <end position="1408"/>
    </location>
</feature>
<comment type="subcellular location">
    <subcellularLocation>
        <location evidence="2">Cytoplasm</location>
    </subcellularLocation>
    <subcellularLocation>
        <location evidence="1">Endomembrane system</location>
        <topology evidence="1">Peripheral membrane protein</topology>
    </subcellularLocation>
</comment>
<evidence type="ECO:0000256" key="6">
    <source>
        <dbReference type="SAM" id="Coils"/>
    </source>
</evidence>
<feature type="domain" description="GRIP" evidence="8">
    <location>
        <begin position="1430"/>
        <end position="1478"/>
    </location>
</feature>
<evidence type="ECO:0000256" key="3">
    <source>
        <dbReference type="ARBA" id="ARBA00022490"/>
    </source>
</evidence>
<organism evidence="9 10">
    <name type="scientific">Linnemannia exigua</name>
    <dbReference type="NCBI Taxonomy" id="604196"/>
    <lineage>
        <taxon>Eukaryota</taxon>
        <taxon>Fungi</taxon>
        <taxon>Fungi incertae sedis</taxon>
        <taxon>Mucoromycota</taxon>
        <taxon>Mortierellomycotina</taxon>
        <taxon>Mortierellomycetes</taxon>
        <taxon>Mortierellales</taxon>
        <taxon>Mortierellaceae</taxon>
        <taxon>Linnemannia</taxon>
    </lineage>
</organism>
<dbReference type="PANTHER" id="PTHR23157:SF25">
    <property type="entry name" value="GRIP AND COILED-COIL DOMAIN-CONTAINING PROTEIN 1"/>
    <property type="match status" value="1"/>
</dbReference>
<dbReference type="Gene3D" id="1.10.220.60">
    <property type="entry name" value="GRIP domain"/>
    <property type="match status" value="1"/>
</dbReference>
<feature type="region of interest" description="Disordered" evidence="7">
    <location>
        <begin position="698"/>
        <end position="727"/>
    </location>
</feature>
<dbReference type="PROSITE" id="PS50913">
    <property type="entry name" value="GRIP"/>
    <property type="match status" value="1"/>
</dbReference>
<keyword evidence="10" id="KW-1185">Reference proteome</keyword>
<feature type="compositionally biased region" description="Polar residues" evidence="7">
    <location>
        <begin position="707"/>
        <end position="717"/>
    </location>
</feature>
<dbReference type="SMART" id="SM00755">
    <property type="entry name" value="Grip"/>
    <property type="match status" value="1"/>
</dbReference>
<feature type="coiled-coil region" evidence="6">
    <location>
        <begin position="419"/>
        <end position="484"/>
    </location>
</feature>
<dbReference type="EMBL" id="JAAAIL010000221">
    <property type="protein sequence ID" value="KAG0278096.1"/>
    <property type="molecule type" value="Genomic_DNA"/>
</dbReference>
<dbReference type="GO" id="GO:0005794">
    <property type="term" value="C:Golgi apparatus"/>
    <property type="evidence" value="ECO:0007669"/>
    <property type="project" value="TreeGrafter"/>
</dbReference>
<dbReference type="InterPro" id="IPR000237">
    <property type="entry name" value="GRIP_dom"/>
</dbReference>
<keyword evidence="4 6" id="KW-0175">Coiled coil</keyword>
<feature type="compositionally biased region" description="Pro residues" evidence="7">
    <location>
        <begin position="377"/>
        <end position="386"/>
    </location>
</feature>
<protein>
    <recommendedName>
        <fullName evidence="8">GRIP domain-containing protein</fullName>
    </recommendedName>
</protein>
<dbReference type="Proteomes" id="UP001194580">
    <property type="component" value="Unassembled WGS sequence"/>
</dbReference>
<sequence length="1479" mass="165818">MFSSFKEKLNTSISTLQEKSLSSTLSTTHAKVGSGTTPGLDAVAGAGTPGAPRQTETLEVHSGTPNAVTPAGVESRDVVTPVNTADLSSLASPHSPTPSVLLQQQQQHHHPQPQPQPQPSHQGSFGSIASRISSGASSSSLFFRRPLQATRSTADLMAVGTSTPSSSPILSTGSHQFLDPTSGVASPNRLAILVQKLTLDPQEEMADPAELDKIRNFYNQQEQEQRQQQQRQPSGTELSTVVIEKLEILRRYEARFPDLADAFKQIVREKIAAEAVLKASTPLEDLGDVDALEAHLQNMTSKNEMSMQEIRRLSEELRETIKKKDEESASQMALIENLRTQLLEFEPNAKSRSFMDIDIDIDTKVNTSLDLSAEAPPSAPTTPPPQTDDLPSTVSSTPLAPSTPPPSKSKKSKDPEKKNQALRELMIRLEAVLKEKNQAQEDQEEAVEQVRQLQSRLDEEIQVNKDISVELEHMRATVTELKENRPRIDDSAESVESGSTLVSEELIQAARLETEAVLMAKKVLEVKLSTVQKEHTVLLESMSQTERTLETAKNQIRELGDLSKQLRTAKMELDDTQEELQEKQRLLDLERSWREEAEASRDAMKRDHDAAVKNSRQVQNEAEERVKALESRVEQVILATTTESSQMVTQLQITISELEKRIAQLNGERAELAYTLSERPDRASEILVLNSRIAQLEQESQDGQQQTAVLTSESKSSNGDRDPSSGATIQTLHDKIVQMEAELETRNQTPSLNDLKKLHDDLSAAKQAQVDADETIAALQAEIKSAAAASEAVKESDATISLEELSSLKQERAELSEKLTRLERLHQGFERSSSERIQTLEQELAVLLKQKAALEAQVQEQSDLLIREKEKEKEMEQARVAEGIDRVTLELAAVRTAERFASSKVTELAKERDLVAEKVVKLEKHLEKLRECKVGQEQSLTGQIQELTVDKEALEKQVGILQLELEQAKAQLEESKNEQTEKEDKVSEERNRAIARVTELEVELRNMSEESDLAQSARQQQNKDKDQVASLTLELKTKSKKLAIAQEQAQVQRTMHADKISQLSSQILALRTERDSLSQPKVELESLLAEMTDKAESLGQQVKVMEEDTEPVSRLRHQRSSNERDQFLKERDQLVQDKDVGQMELERKQAELETLKRMHESAEKQMQEYHGQLSEARNRVDTLEELTSIAKRVAETKVAELEQLKVKSAEAEHEFTRVKSQLRTKDEEYRAQREKFKAEVEETRQVLGNEIAELTELLEKNNLDVIALRELIVQQGEELNGAKSRLEEQECLVKTLKQESQEVSVRKHDLELELQHFKDLEEIIAKDRTEYATTIEDYKMREGHLRTANKTLKEEVRKLQKLNPSSPLPSPTSPHSPYSSQSNHIPSTPTPATPRPRGSGGGGVPHALPRAATMALPVSPRWSPSHAQAAGDDDVNVEYLKNVLLNFMEHKERRQQLIPVVAQMLRLSSDETKRFSKVV</sequence>
<evidence type="ECO:0000313" key="10">
    <source>
        <dbReference type="Proteomes" id="UP001194580"/>
    </source>
</evidence>
<evidence type="ECO:0000256" key="7">
    <source>
        <dbReference type="SAM" id="MobiDB-lite"/>
    </source>
</evidence>
<keyword evidence="3" id="KW-0963">Cytoplasm</keyword>
<feature type="region of interest" description="Disordered" evidence="7">
    <location>
        <begin position="1007"/>
        <end position="1026"/>
    </location>
</feature>
<evidence type="ECO:0000256" key="1">
    <source>
        <dbReference type="ARBA" id="ARBA00004184"/>
    </source>
</evidence>
<reference evidence="9" key="1">
    <citation type="journal article" date="2020" name="Fungal Divers.">
        <title>Resolving the Mortierellaceae phylogeny through synthesis of multi-gene phylogenetics and phylogenomics.</title>
        <authorList>
            <person name="Vandepol N."/>
            <person name="Liber J."/>
            <person name="Desiro A."/>
            <person name="Na H."/>
            <person name="Kennedy M."/>
            <person name="Barry K."/>
            <person name="Grigoriev I.V."/>
            <person name="Miller A.N."/>
            <person name="O'Donnell K."/>
            <person name="Stajich J.E."/>
            <person name="Bonito G."/>
        </authorList>
    </citation>
    <scope>NUCLEOTIDE SEQUENCE</scope>
    <source>
        <strain evidence="9">NRRL 28262</strain>
    </source>
</reference>
<evidence type="ECO:0000256" key="2">
    <source>
        <dbReference type="ARBA" id="ARBA00004496"/>
    </source>
</evidence>
<feature type="coiled-coil region" evidence="6">
    <location>
        <begin position="289"/>
        <end position="330"/>
    </location>
</feature>
<feature type="compositionally biased region" description="Polar residues" evidence="7">
    <location>
        <begin position="81"/>
        <end position="102"/>
    </location>
</feature>